<evidence type="ECO:0000256" key="3">
    <source>
        <dbReference type="SAM" id="SignalP"/>
    </source>
</evidence>
<dbReference type="Pfam" id="PF13205">
    <property type="entry name" value="Big_5"/>
    <property type="match status" value="1"/>
</dbReference>
<dbReference type="AlphaFoldDB" id="A0A1M5NWT8"/>
<proteinExistence type="predicted"/>
<dbReference type="Proteomes" id="UP000184522">
    <property type="component" value="Unassembled WGS sequence"/>
</dbReference>
<name>A0A1M5NWT8_9FLAO</name>
<dbReference type="InterPro" id="IPR032812">
    <property type="entry name" value="SbsA_Ig"/>
</dbReference>
<feature type="region of interest" description="Disordered" evidence="2">
    <location>
        <begin position="26"/>
        <end position="47"/>
    </location>
</feature>
<keyword evidence="1 3" id="KW-0732">Signal</keyword>
<organism evidence="5 6">
    <name type="scientific">Winogradskyella jejuensis</name>
    <dbReference type="NCBI Taxonomy" id="1089305"/>
    <lineage>
        <taxon>Bacteria</taxon>
        <taxon>Pseudomonadati</taxon>
        <taxon>Bacteroidota</taxon>
        <taxon>Flavobacteriia</taxon>
        <taxon>Flavobacteriales</taxon>
        <taxon>Flavobacteriaceae</taxon>
        <taxon>Winogradskyella</taxon>
    </lineage>
</organism>
<dbReference type="PROSITE" id="PS51257">
    <property type="entry name" value="PROKAR_LIPOPROTEIN"/>
    <property type="match status" value="1"/>
</dbReference>
<feature type="compositionally biased region" description="Basic and acidic residues" evidence="2">
    <location>
        <begin position="26"/>
        <end position="36"/>
    </location>
</feature>
<feature type="domain" description="SbsA Ig-like" evidence="4">
    <location>
        <begin position="34"/>
        <end position="136"/>
    </location>
</feature>
<dbReference type="OrthoDB" id="9809989at2"/>
<feature type="signal peptide" evidence="3">
    <location>
        <begin position="1"/>
        <end position="25"/>
    </location>
</feature>
<dbReference type="RefSeq" id="WP_073084473.1">
    <property type="nucleotide sequence ID" value="NZ_FQWS01000001.1"/>
</dbReference>
<evidence type="ECO:0000256" key="2">
    <source>
        <dbReference type="SAM" id="MobiDB-lite"/>
    </source>
</evidence>
<protein>
    <submittedName>
        <fullName evidence="5">Ig-like domain-containing protein</fullName>
    </submittedName>
</protein>
<evidence type="ECO:0000313" key="6">
    <source>
        <dbReference type="Proteomes" id="UP000184522"/>
    </source>
</evidence>
<evidence type="ECO:0000259" key="4">
    <source>
        <dbReference type="Pfam" id="PF13205"/>
    </source>
</evidence>
<feature type="chain" id="PRO_5012183612" evidence="3">
    <location>
        <begin position="26"/>
        <end position="539"/>
    </location>
</feature>
<reference evidence="6" key="1">
    <citation type="submission" date="2016-11" db="EMBL/GenBank/DDBJ databases">
        <authorList>
            <person name="Varghese N."/>
            <person name="Submissions S."/>
        </authorList>
    </citation>
    <scope>NUCLEOTIDE SEQUENCE [LARGE SCALE GENOMIC DNA]</scope>
    <source>
        <strain evidence="6">DSM 25330</strain>
    </source>
</reference>
<gene>
    <name evidence="5" type="ORF">SAMN05444148_1319</name>
</gene>
<accession>A0A1M5NWT8</accession>
<evidence type="ECO:0000256" key="1">
    <source>
        <dbReference type="ARBA" id="ARBA00022729"/>
    </source>
</evidence>
<dbReference type="EMBL" id="FQWS01000001">
    <property type="protein sequence ID" value="SHG94054.1"/>
    <property type="molecule type" value="Genomic_DNA"/>
</dbReference>
<sequence length="539" mass="62075">MFSKSLKVFLAIAVSILFVVGCASRGRPDGGPKDETPPEITSESPANFSTNFNAEEIRIYFNEYVKIKDLQKQLIISPPMETPPVITPLGTASRYIKIKIKDTLKPNTTYAFNFGNSIVDNNEENPYQYYRYVFSTGDTIDSLSVKGAVFDAESRSADPFISVMLYEADTSYTDSIIFKQKPKFITNTLDSLTMFSIENIKAGTYKIVALKDENGNFTFQSKTDKIGFYEGTITVPTDSTYNIKLFKEEPDFKVFKPSQVAEQRIMFPFEGNLETVDIEIQSDSIKNLEYKLTRDKETDSLYYWYKPKVEIDSASFLVKSESFTETFKYKFRKGEEDSLVVTPLRAGTLGFNDVFTLEATTPFSKIDTTKIKLIDNDSLKVPYKIELDEIYNRYKFKVDLEESQKYKMELLPSAITDFYGEVNDTLNFSFSTRKKADYGNIRVNLVNAKLPVIVQLTDDNGKVLYERYADEYPVVDFSDIDPRQYQLRVIFDENKNRKFDTGNYLRKIQPERISYYPNLEDTNVRANFDFVVTFTLIEE</sequence>
<keyword evidence="6" id="KW-1185">Reference proteome</keyword>
<dbReference type="STRING" id="1089305.SAMN05444148_1319"/>
<evidence type="ECO:0000313" key="5">
    <source>
        <dbReference type="EMBL" id="SHG94054.1"/>
    </source>
</evidence>